<dbReference type="InterPro" id="IPR036390">
    <property type="entry name" value="WH_DNA-bd_sf"/>
</dbReference>
<evidence type="ECO:0000256" key="2">
    <source>
        <dbReference type="ARBA" id="ARBA00023125"/>
    </source>
</evidence>
<proteinExistence type="predicted"/>
<dbReference type="PRINTS" id="PR00598">
    <property type="entry name" value="HTHMARR"/>
</dbReference>
<reference evidence="5 6" key="1">
    <citation type="submission" date="2021-04" db="EMBL/GenBank/DDBJ databases">
        <title>Draft genome sequence of Paenibacillus cisolokensis, LC2-13A.</title>
        <authorList>
            <person name="Uke A."/>
            <person name="Chhe C."/>
            <person name="Baramee S."/>
            <person name="Kosugi A."/>
        </authorList>
    </citation>
    <scope>NUCLEOTIDE SEQUENCE [LARGE SCALE GENOMIC DNA]</scope>
    <source>
        <strain evidence="5 6">LC2-13A</strain>
    </source>
</reference>
<protein>
    <recommendedName>
        <fullName evidence="4">HTH marR-type domain-containing protein</fullName>
    </recommendedName>
</protein>
<comment type="caution">
    <text evidence="5">The sequence shown here is derived from an EMBL/GenBank/DDBJ whole genome shotgun (WGS) entry which is preliminary data.</text>
</comment>
<dbReference type="EMBL" id="BOVJ01000104">
    <property type="protein sequence ID" value="GIQ64709.1"/>
    <property type="molecule type" value="Genomic_DNA"/>
</dbReference>
<evidence type="ECO:0000259" key="4">
    <source>
        <dbReference type="PROSITE" id="PS50995"/>
    </source>
</evidence>
<sequence>MENVRELFQIMTRRFGFLNKNCCSAGGCDISLIQSHILYEIDRQHKPSIQQVAEALGTDITTFSRQVQSLIKMKLVKKTPDPDDRRVNLLSLTTEGKYVAASIDQQMNDYLNEIFSHMNDFEKDTVIRSIKLLNEAMAKSGQCCSTPSRG</sequence>
<dbReference type="PROSITE" id="PS50995">
    <property type="entry name" value="HTH_MARR_2"/>
    <property type="match status" value="1"/>
</dbReference>
<gene>
    <name evidence="5" type="ORF">PACILC2_32770</name>
</gene>
<dbReference type="SMART" id="SM00347">
    <property type="entry name" value="HTH_MARR"/>
    <property type="match status" value="1"/>
</dbReference>
<organism evidence="5 6">
    <name type="scientific">Paenibacillus cisolokensis</name>
    <dbReference type="NCBI Taxonomy" id="1658519"/>
    <lineage>
        <taxon>Bacteria</taxon>
        <taxon>Bacillati</taxon>
        <taxon>Bacillota</taxon>
        <taxon>Bacilli</taxon>
        <taxon>Bacillales</taxon>
        <taxon>Paenibacillaceae</taxon>
        <taxon>Paenibacillus</taxon>
    </lineage>
</organism>
<dbReference type="SUPFAM" id="SSF46785">
    <property type="entry name" value="Winged helix' DNA-binding domain"/>
    <property type="match status" value="1"/>
</dbReference>
<dbReference type="PANTHER" id="PTHR42756">
    <property type="entry name" value="TRANSCRIPTIONAL REGULATOR, MARR"/>
    <property type="match status" value="1"/>
</dbReference>
<evidence type="ECO:0000256" key="1">
    <source>
        <dbReference type="ARBA" id="ARBA00023015"/>
    </source>
</evidence>
<dbReference type="InterPro" id="IPR036388">
    <property type="entry name" value="WH-like_DNA-bd_sf"/>
</dbReference>
<feature type="domain" description="HTH marR-type" evidence="4">
    <location>
        <begin position="1"/>
        <end position="135"/>
    </location>
</feature>
<keyword evidence="2" id="KW-0238">DNA-binding</keyword>
<dbReference type="Pfam" id="PF12802">
    <property type="entry name" value="MarR_2"/>
    <property type="match status" value="1"/>
</dbReference>
<dbReference type="Gene3D" id="1.10.10.10">
    <property type="entry name" value="Winged helix-like DNA-binding domain superfamily/Winged helix DNA-binding domain"/>
    <property type="match status" value="1"/>
</dbReference>
<dbReference type="Proteomes" id="UP000680304">
    <property type="component" value="Unassembled WGS sequence"/>
</dbReference>
<evidence type="ECO:0000256" key="3">
    <source>
        <dbReference type="ARBA" id="ARBA00023163"/>
    </source>
</evidence>
<keyword evidence="3" id="KW-0804">Transcription</keyword>
<evidence type="ECO:0000313" key="5">
    <source>
        <dbReference type="EMBL" id="GIQ64709.1"/>
    </source>
</evidence>
<dbReference type="PANTHER" id="PTHR42756:SF1">
    <property type="entry name" value="TRANSCRIPTIONAL REPRESSOR OF EMRAB OPERON"/>
    <property type="match status" value="1"/>
</dbReference>
<accession>A0ABQ4N8Z8</accession>
<name>A0ABQ4N8Z8_9BACL</name>
<keyword evidence="1" id="KW-0805">Transcription regulation</keyword>
<dbReference type="RefSeq" id="WP_213529274.1">
    <property type="nucleotide sequence ID" value="NZ_BOVJ01000104.1"/>
</dbReference>
<dbReference type="InterPro" id="IPR000835">
    <property type="entry name" value="HTH_MarR-typ"/>
</dbReference>
<evidence type="ECO:0000313" key="6">
    <source>
        <dbReference type="Proteomes" id="UP000680304"/>
    </source>
</evidence>
<keyword evidence="6" id="KW-1185">Reference proteome</keyword>